<dbReference type="AlphaFoldDB" id="A0A3M7T1S2"/>
<name>A0A3M7T1S2_BRAPC</name>
<comment type="caution">
    <text evidence="1">The sequence shown here is derived from an EMBL/GenBank/DDBJ whole genome shotgun (WGS) entry which is preliminary data.</text>
</comment>
<proteinExistence type="predicted"/>
<keyword evidence="2" id="KW-1185">Reference proteome</keyword>
<dbReference type="Proteomes" id="UP000276133">
    <property type="component" value="Unassembled WGS sequence"/>
</dbReference>
<gene>
    <name evidence="1" type="ORF">BpHYR1_051301</name>
</gene>
<protein>
    <submittedName>
        <fullName evidence="1">Uncharacterized protein</fullName>
    </submittedName>
</protein>
<sequence length="112" mass="13056">MVARRKHSQGSVERANADIKKIIAFQMRKKEWSKLDSANKLFKTVGYERPQTDFLGLPKYEDLNEPDDVFNPSEFKLNEIIPRKSSQENMNEIPPEKIEKKANSLFRAKLFA</sequence>
<accession>A0A3M7T1S2</accession>
<dbReference type="EMBL" id="REGN01000457">
    <property type="protein sequence ID" value="RNA41788.1"/>
    <property type="molecule type" value="Genomic_DNA"/>
</dbReference>
<reference evidence="1 2" key="1">
    <citation type="journal article" date="2018" name="Sci. Rep.">
        <title>Genomic signatures of local adaptation to the degree of environmental predictability in rotifers.</title>
        <authorList>
            <person name="Franch-Gras L."/>
            <person name="Hahn C."/>
            <person name="Garcia-Roger E.M."/>
            <person name="Carmona M.J."/>
            <person name="Serra M."/>
            <person name="Gomez A."/>
        </authorList>
    </citation>
    <scope>NUCLEOTIDE SEQUENCE [LARGE SCALE GENOMIC DNA]</scope>
    <source>
        <strain evidence="1">HYR1</strain>
    </source>
</reference>
<organism evidence="1 2">
    <name type="scientific">Brachionus plicatilis</name>
    <name type="common">Marine rotifer</name>
    <name type="synonym">Brachionus muelleri</name>
    <dbReference type="NCBI Taxonomy" id="10195"/>
    <lineage>
        <taxon>Eukaryota</taxon>
        <taxon>Metazoa</taxon>
        <taxon>Spiralia</taxon>
        <taxon>Gnathifera</taxon>
        <taxon>Rotifera</taxon>
        <taxon>Eurotatoria</taxon>
        <taxon>Monogononta</taxon>
        <taxon>Pseudotrocha</taxon>
        <taxon>Ploima</taxon>
        <taxon>Brachionidae</taxon>
        <taxon>Brachionus</taxon>
    </lineage>
</organism>
<evidence type="ECO:0000313" key="1">
    <source>
        <dbReference type="EMBL" id="RNA41788.1"/>
    </source>
</evidence>
<evidence type="ECO:0000313" key="2">
    <source>
        <dbReference type="Proteomes" id="UP000276133"/>
    </source>
</evidence>